<accession>A0A1W1HDZ8</accession>
<name>A0A1W1HDZ8_9BACT</name>
<evidence type="ECO:0000256" key="9">
    <source>
        <dbReference type="ARBA" id="ARBA00022984"/>
    </source>
</evidence>
<feature type="binding site" evidence="14">
    <location>
        <begin position="234"/>
        <end position="235"/>
    </location>
    <ligand>
        <name>ATP</name>
        <dbReference type="ChEBI" id="CHEBI:30616"/>
    </ligand>
</feature>
<evidence type="ECO:0000313" key="18">
    <source>
        <dbReference type="EMBL" id="SLM30595.1"/>
    </source>
</evidence>
<dbReference type="InterPro" id="IPR005905">
    <property type="entry name" value="D_ala_D_ala"/>
</dbReference>
<dbReference type="InterPro" id="IPR011127">
    <property type="entry name" value="Dala_Dala_lig_N"/>
</dbReference>
<keyword evidence="10 15" id="KW-0464">Manganese</keyword>
<comment type="cofactor">
    <cofactor evidence="1">
        <name>Mn(2+)</name>
        <dbReference type="ChEBI" id="CHEBI:29035"/>
    </cofactor>
</comment>
<dbReference type="Proteomes" id="UP000191931">
    <property type="component" value="Unassembled WGS sequence"/>
</dbReference>
<keyword evidence="7 15" id="KW-0460">Magnesium</keyword>
<dbReference type="GO" id="GO:0008360">
    <property type="term" value="P:regulation of cell shape"/>
    <property type="evidence" value="ECO:0007669"/>
    <property type="project" value="UniProtKB-KW"/>
</dbReference>
<keyword evidence="5 14" id="KW-0547">Nucleotide-binding</keyword>
<dbReference type="InterPro" id="IPR013815">
    <property type="entry name" value="ATP_grasp_subdomain_1"/>
</dbReference>
<evidence type="ECO:0000256" key="4">
    <source>
        <dbReference type="ARBA" id="ARBA00022723"/>
    </source>
</evidence>
<dbReference type="SUPFAM" id="SSF56059">
    <property type="entry name" value="Glutathione synthetase ATP-binding domain-like"/>
    <property type="match status" value="1"/>
</dbReference>
<keyword evidence="3 13" id="KW-0436">Ligase</keyword>
<feature type="binding site" evidence="14">
    <location>
        <begin position="362"/>
        <end position="363"/>
    </location>
    <ligand>
        <name>ATP</name>
        <dbReference type="ChEBI" id="CHEBI:30616"/>
    </ligand>
</feature>
<evidence type="ECO:0000256" key="1">
    <source>
        <dbReference type="ARBA" id="ARBA00001936"/>
    </source>
</evidence>
<comment type="catalytic activity">
    <reaction evidence="12 13">
        <text>2 D-alanine + ATP = D-alanyl-D-alanine + ADP + phosphate + H(+)</text>
        <dbReference type="Rhea" id="RHEA:11224"/>
        <dbReference type="ChEBI" id="CHEBI:15378"/>
        <dbReference type="ChEBI" id="CHEBI:30616"/>
        <dbReference type="ChEBI" id="CHEBI:43474"/>
        <dbReference type="ChEBI" id="CHEBI:57416"/>
        <dbReference type="ChEBI" id="CHEBI:57822"/>
        <dbReference type="ChEBI" id="CHEBI:456216"/>
        <dbReference type="EC" id="6.3.2.4"/>
    </reaction>
</comment>
<dbReference type="InterPro" id="IPR016185">
    <property type="entry name" value="PreATP-grasp_dom_sf"/>
</dbReference>
<sequence>MSSTTNFSSKSTNHMSNETKEECLHDKADFHENTRHNKNHTPKKDKIDILLAFGGLSREHNVSIISASNIIPHIDPEKYNLNLLYITKEGKWLLCDKYQFKTECDFPDEIIPTIKGIPVYLPIGQGKVSHLYSQESGKIAKIDLVLTLLHGRNGAGGVMNAIWNSVGIPNVGPSMAGGVIGFDKDIMKRLLSEAGLPICRYELIHQKNYSPSSLKDLKSKFSYPFFIKPANSGSSLGVHKIYNDQEFYEKVNDVFLFDNKLIIEEYIDGSELEIYCYEAENIIKTSIIRQTIVGAEYDFYTFEAKYGTDNATTNIKKIPADIPEEDHEKVRQMVIKAYKVLEGRGETRMDLFYSGQGDIYINEINTVPALMSRKSQPSLWDGCGISHGMIIDELIASALKKAD</sequence>
<proteinExistence type="inferred from homology"/>
<comment type="cofactor">
    <cofactor evidence="15">
        <name>Mg(2+)</name>
        <dbReference type="ChEBI" id="CHEBI:18420"/>
    </cofactor>
    <cofactor evidence="15">
        <name>Mn(2+)</name>
        <dbReference type="ChEBI" id="CHEBI:29035"/>
    </cofactor>
    <text evidence="15">Binds 2 magnesium or manganese ions per subunit.</text>
</comment>
<dbReference type="HAMAP" id="MF_00047">
    <property type="entry name" value="Dala_Dala_lig"/>
    <property type="match status" value="1"/>
</dbReference>
<dbReference type="GO" id="GO:0005524">
    <property type="term" value="F:ATP binding"/>
    <property type="evidence" value="ECO:0007669"/>
    <property type="project" value="UniProtKB-UniRule"/>
</dbReference>
<keyword evidence="19" id="KW-1185">Reference proteome</keyword>
<feature type="binding site" evidence="15">
    <location>
        <position position="363"/>
    </location>
    <ligand>
        <name>Mg(2+)</name>
        <dbReference type="ChEBI" id="CHEBI:18420"/>
        <label>1</label>
    </ligand>
</feature>
<keyword evidence="6 16" id="KW-0067">ATP-binding</keyword>
<evidence type="ECO:0000256" key="14">
    <source>
        <dbReference type="PIRSR" id="PIRSR039102-2"/>
    </source>
</evidence>
<dbReference type="InterPro" id="IPR000291">
    <property type="entry name" value="D-Ala_lig_Van_CS"/>
</dbReference>
<evidence type="ECO:0000256" key="16">
    <source>
        <dbReference type="PROSITE-ProRule" id="PRU00409"/>
    </source>
</evidence>
<dbReference type="GO" id="GO:0008716">
    <property type="term" value="F:D-alanine-D-alanine ligase activity"/>
    <property type="evidence" value="ECO:0007669"/>
    <property type="project" value="UniProtKB-UniRule"/>
</dbReference>
<dbReference type="STRING" id="1246637.MTBBW1_2320011"/>
<protein>
    <recommendedName>
        <fullName evidence="13">D-alanine--D-alanine ligase</fullName>
        <ecNumber evidence="13">6.3.2.4</ecNumber>
    </recommendedName>
    <alternativeName>
        <fullName evidence="13">D-Ala-D-Ala ligase</fullName>
    </alternativeName>
    <alternativeName>
        <fullName evidence="13">D-alanylalanine synthetase</fullName>
    </alternativeName>
</protein>
<dbReference type="RefSeq" id="WP_080808793.1">
    <property type="nucleotide sequence ID" value="NZ_LT828562.1"/>
</dbReference>
<evidence type="ECO:0000256" key="11">
    <source>
        <dbReference type="ARBA" id="ARBA00023316"/>
    </source>
</evidence>
<dbReference type="InterPro" id="IPR011095">
    <property type="entry name" value="Dala_Dala_lig_C"/>
</dbReference>
<comment type="function">
    <text evidence="13">Cell wall formation.</text>
</comment>
<dbReference type="GO" id="GO:0071555">
    <property type="term" value="P:cell wall organization"/>
    <property type="evidence" value="ECO:0007669"/>
    <property type="project" value="UniProtKB-KW"/>
</dbReference>
<dbReference type="SUPFAM" id="SSF52440">
    <property type="entry name" value="PreATP-grasp domain"/>
    <property type="match status" value="1"/>
</dbReference>
<gene>
    <name evidence="13" type="primary">ddl</name>
    <name evidence="18" type="ORF">MTBBW1_2320011</name>
</gene>
<dbReference type="NCBIfam" id="NF002528">
    <property type="entry name" value="PRK01966.1-4"/>
    <property type="match status" value="1"/>
</dbReference>
<feature type="domain" description="ATP-grasp" evidence="17">
    <location>
        <begin position="188"/>
        <end position="396"/>
    </location>
</feature>
<dbReference type="PANTHER" id="PTHR23132:SF25">
    <property type="entry name" value="D-ALANINE--D-ALANINE LIGASE A"/>
    <property type="match status" value="1"/>
</dbReference>
<feature type="binding site" evidence="15">
    <location>
        <position position="365"/>
    </location>
    <ligand>
        <name>Mg(2+)</name>
        <dbReference type="ChEBI" id="CHEBI:18420"/>
        <label>2</label>
    </ligand>
</feature>
<keyword evidence="11 13" id="KW-0961">Cell wall biogenesis/degradation</keyword>
<evidence type="ECO:0000313" key="19">
    <source>
        <dbReference type="Proteomes" id="UP000191931"/>
    </source>
</evidence>
<dbReference type="Pfam" id="PF01820">
    <property type="entry name" value="Dala_Dala_lig_N"/>
    <property type="match status" value="1"/>
</dbReference>
<feature type="binding site" evidence="15">
    <location>
        <position position="363"/>
    </location>
    <ligand>
        <name>Mg(2+)</name>
        <dbReference type="ChEBI" id="CHEBI:18420"/>
        <label>2</label>
    </ligand>
</feature>
<dbReference type="PIRSF" id="PIRSF039102">
    <property type="entry name" value="Ddl/VanB"/>
    <property type="match status" value="1"/>
</dbReference>
<feature type="binding site" evidence="14">
    <location>
        <position position="184"/>
    </location>
    <ligand>
        <name>ATP</name>
        <dbReference type="ChEBI" id="CHEBI:30616"/>
    </ligand>
</feature>
<dbReference type="PROSITE" id="PS50975">
    <property type="entry name" value="ATP_GRASP"/>
    <property type="match status" value="1"/>
</dbReference>
<organism evidence="18 19">
    <name type="scientific">Desulfamplus magnetovallimortis</name>
    <dbReference type="NCBI Taxonomy" id="1246637"/>
    <lineage>
        <taxon>Bacteria</taxon>
        <taxon>Pseudomonadati</taxon>
        <taxon>Thermodesulfobacteriota</taxon>
        <taxon>Desulfobacteria</taxon>
        <taxon>Desulfobacterales</taxon>
        <taxon>Desulfobacteraceae</taxon>
        <taxon>Desulfamplus</taxon>
    </lineage>
</organism>
<dbReference type="Gene3D" id="3.30.470.20">
    <property type="entry name" value="ATP-grasp fold, B domain"/>
    <property type="match status" value="1"/>
</dbReference>
<evidence type="ECO:0000256" key="3">
    <source>
        <dbReference type="ARBA" id="ARBA00022598"/>
    </source>
</evidence>
<dbReference type="InterPro" id="IPR011761">
    <property type="entry name" value="ATP-grasp"/>
</dbReference>
<comment type="similarity">
    <text evidence="2 13">Belongs to the D-alanine--D-alanine ligase family.</text>
</comment>
<dbReference type="Gene3D" id="3.40.50.20">
    <property type="match status" value="1"/>
</dbReference>
<evidence type="ECO:0000256" key="10">
    <source>
        <dbReference type="ARBA" id="ARBA00023211"/>
    </source>
</evidence>
<feature type="binding site" evidence="15">
    <location>
        <position position="350"/>
    </location>
    <ligand>
        <name>Mg(2+)</name>
        <dbReference type="ChEBI" id="CHEBI:18420"/>
        <label>1</label>
    </ligand>
</feature>
<dbReference type="UniPathway" id="UPA00219"/>
<evidence type="ECO:0000256" key="5">
    <source>
        <dbReference type="ARBA" id="ARBA00022741"/>
    </source>
</evidence>
<dbReference type="Gene3D" id="3.30.1490.20">
    <property type="entry name" value="ATP-grasp fold, A domain"/>
    <property type="match status" value="1"/>
</dbReference>
<comment type="pathway">
    <text evidence="13">Cell wall biogenesis; peptidoglycan biosynthesis.</text>
</comment>
<dbReference type="GO" id="GO:0046872">
    <property type="term" value="F:metal ion binding"/>
    <property type="evidence" value="ECO:0007669"/>
    <property type="project" value="UniProtKB-KW"/>
</dbReference>
<evidence type="ECO:0000256" key="7">
    <source>
        <dbReference type="ARBA" id="ARBA00022842"/>
    </source>
</evidence>
<evidence type="ECO:0000259" key="17">
    <source>
        <dbReference type="PROSITE" id="PS50975"/>
    </source>
</evidence>
<keyword evidence="4 15" id="KW-0479">Metal-binding</keyword>
<dbReference type="NCBIfam" id="TIGR01205">
    <property type="entry name" value="D_ala_D_alaTIGR"/>
    <property type="match status" value="1"/>
</dbReference>
<evidence type="ECO:0000256" key="2">
    <source>
        <dbReference type="ARBA" id="ARBA00010871"/>
    </source>
</evidence>
<keyword evidence="9 13" id="KW-0573">Peptidoglycan synthesis</keyword>
<dbReference type="PROSITE" id="PS00844">
    <property type="entry name" value="DALA_DALA_LIGASE_2"/>
    <property type="match status" value="1"/>
</dbReference>
<dbReference type="PANTHER" id="PTHR23132">
    <property type="entry name" value="D-ALANINE--D-ALANINE LIGASE"/>
    <property type="match status" value="1"/>
</dbReference>
<dbReference type="EC" id="6.3.2.4" evidence="13"/>
<feature type="binding site" evidence="14">
    <location>
        <begin position="226"/>
        <end position="228"/>
    </location>
    <ligand>
        <name>ATP</name>
        <dbReference type="ChEBI" id="CHEBI:30616"/>
    </ligand>
</feature>
<evidence type="ECO:0000256" key="8">
    <source>
        <dbReference type="ARBA" id="ARBA00022960"/>
    </source>
</evidence>
<evidence type="ECO:0000256" key="13">
    <source>
        <dbReference type="HAMAP-Rule" id="MF_00047"/>
    </source>
</evidence>
<dbReference type="GO" id="GO:0005829">
    <property type="term" value="C:cytosol"/>
    <property type="evidence" value="ECO:0007669"/>
    <property type="project" value="TreeGrafter"/>
</dbReference>
<dbReference type="GO" id="GO:0009252">
    <property type="term" value="P:peptidoglycan biosynthetic process"/>
    <property type="evidence" value="ECO:0007669"/>
    <property type="project" value="UniProtKB-UniRule"/>
</dbReference>
<dbReference type="OrthoDB" id="9813261at2"/>
<dbReference type="EMBL" id="FWEV01000149">
    <property type="protein sequence ID" value="SLM30595.1"/>
    <property type="molecule type" value="Genomic_DNA"/>
</dbReference>
<comment type="subcellular location">
    <subcellularLocation>
        <location evidence="13">Cytoplasm</location>
    </subcellularLocation>
</comment>
<evidence type="ECO:0000256" key="15">
    <source>
        <dbReference type="PIRSR" id="PIRSR039102-3"/>
    </source>
</evidence>
<keyword evidence="8 13" id="KW-0133">Cell shape</keyword>
<evidence type="ECO:0000256" key="6">
    <source>
        <dbReference type="ARBA" id="ARBA00022840"/>
    </source>
</evidence>
<keyword evidence="13" id="KW-0963">Cytoplasm</keyword>
<dbReference type="Pfam" id="PF07478">
    <property type="entry name" value="Dala_Dala_lig_C"/>
    <property type="match status" value="1"/>
</dbReference>
<evidence type="ECO:0000256" key="12">
    <source>
        <dbReference type="ARBA" id="ARBA00047614"/>
    </source>
</evidence>
<feature type="binding site" evidence="14">
    <location>
        <begin position="264"/>
        <end position="271"/>
    </location>
    <ligand>
        <name>ATP</name>
        <dbReference type="ChEBI" id="CHEBI:30616"/>
    </ligand>
</feature>
<dbReference type="AlphaFoldDB" id="A0A1W1HDZ8"/>
<reference evidence="18 19" key="1">
    <citation type="submission" date="2017-03" db="EMBL/GenBank/DDBJ databases">
        <authorList>
            <person name="Afonso C.L."/>
            <person name="Miller P.J."/>
            <person name="Scott M.A."/>
            <person name="Spackman E."/>
            <person name="Goraichik I."/>
            <person name="Dimitrov K.M."/>
            <person name="Suarez D.L."/>
            <person name="Swayne D.E."/>
        </authorList>
    </citation>
    <scope>NUCLEOTIDE SEQUENCE [LARGE SCALE GENOMIC DNA]</scope>
    <source>
        <strain evidence="18">PRJEB14757</strain>
    </source>
</reference>